<keyword evidence="4" id="KW-1185">Reference proteome</keyword>
<evidence type="ECO:0000256" key="1">
    <source>
        <dbReference type="SAM" id="SignalP"/>
    </source>
</evidence>
<evidence type="ECO:0000313" key="3">
    <source>
        <dbReference type="EMBL" id="CAD1469445.1"/>
    </source>
</evidence>
<feature type="chain" id="PRO_5027664168" description="Partial AB-hydrolase lipase domain-containing protein" evidence="1">
    <location>
        <begin position="17"/>
        <end position="107"/>
    </location>
</feature>
<gene>
    <name evidence="3" type="ORF">MHI_LOCUS126174</name>
</gene>
<proteinExistence type="predicted"/>
<comment type="caution">
    <text evidence="3">The sequence shown here is derived from an EMBL/GenBank/DDBJ whole genome shotgun (WGS) entry which is preliminary data.</text>
</comment>
<dbReference type="InterPro" id="IPR006693">
    <property type="entry name" value="AB_hydrolase_lipase"/>
</dbReference>
<feature type="non-terminal residue" evidence="3">
    <location>
        <position position="107"/>
    </location>
</feature>
<evidence type="ECO:0000313" key="4">
    <source>
        <dbReference type="Proteomes" id="UP000752696"/>
    </source>
</evidence>
<sequence>MVREFILCCLLPAILGVPFTGQYHEANDIFNTTLEDEVLTPKELAQKAGYTAETYQVVTPDRYVLQLDRIAGSKKSPPSNNKTAVLLVHGVLDCSATWLLGGSEKGL</sequence>
<dbReference type="PANTHER" id="PTHR11005">
    <property type="entry name" value="LYSOSOMAL ACID LIPASE-RELATED"/>
    <property type="match status" value="1"/>
</dbReference>
<dbReference type="Proteomes" id="UP000752696">
    <property type="component" value="Unassembled WGS sequence"/>
</dbReference>
<dbReference type="OrthoDB" id="6514505at2759"/>
<dbReference type="Gene3D" id="3.40.50.1820">
    <property type="entry name" value="alpha/beta hydrolase"/>
    <property type="match status" value="1"/>
</dbReference>
<accession>A0A6V7GYD0</accession>
<dbReference type="Pfam" id="PF04083">
    <property type="entry name" value="Abhydro_lipase"/>
    <property type="match status" value="1"/>
</dbReference>
<dbReference type="GO" id="GO:0006629">
    <property type="term" value="P:lipid metabolic process"/>
    <property type="evidence" value="ECO:0007669"/>
    <property type="project" value="InterPro"/>
</dbReference>
<protein>
    <recommendedName>
        <fullName evidence="2">Partial AB-hydrolase lipase domain-containing protein</fullName>
    </recommendedName>
</protein>
<evidence type="ECO:0000259" key="2">
    <source>
        <dbReference type="Pfam" id="PF04083"/>
    </source>
</evidence>
<dbReference type="EMBL" id="CAJDYZ010002447">
    <property type="protein sequence ID" value="CAD1469445.1"/>
    <property type="molecule type" value="Genomic_DNA"/>
</dbReference>
<dbReference type="SUPFAM" id="SSF53474">
    <property type="entry name" value="alpha/beta-Hydrolases"/>
    <property type="match status" value="1"/>
</dbReference>
<reference evidence="3" key="1">
    <citation type="submission" date="2020-07" db="EMBL/GenBank/DDBJ databases">
        <authorList>
            <person name="Nazaruddin N."/>
        </authorList>
    </citation>
    <scope>NUCLEOTIDE SEQUENCE</scope>
</reference>
<name>A0A6V7GYD0_9HYME</name>
<dbReference type="AlphaFoldDB" id="A0A6V7GYD0"/>
<keyword evidence="1" id="KW-0732">Signal</keyword>
<feature type="domain" description="Partial AB-hydrolase lipase" evidence="2">
    <location>
        <begin position="43"/>
        <end position="100"/>
    </location>
</feature>
<feature type="signal peptide" evidence="1">
    <location>
        <begin position="1"/>
        <end position="16"/>
    </location>
</feature>
<organism evidence="3 4">
    <name type="scientific">Heterotrigona itama</name>
    <dbReference type="NCBI Taxonomy" id="395501"/>
    <lineage>
        <taxon>Eukaryota</taxon>
        <taxon>Metazoa</taxon>
        <taxon>Ecdysozoa</taxon>
        <taxon>Arthropoda</taxon>
        <taxon>Hexapoda</taxon>
        <taxon>Insecta</taxon>
        <taxon>Pterygota</taxon>
        <taxon>Neoptera</taxon>
        <taxon>Endopterygota</taxon>
        <taxon>Hymenoptera</taxon>
        <taxon>Apocrita</taxon>
        <taxon>Aculeata</taxon>
        <taxon>Apoidea</taxon>
        <taxon>Anthophila</taxon>
        <taxon>Apidae</taxon>
        <taxon>Heterotrigona</taxon>
    </lineage>
</organism>
<dbReference type="InterPro" id="IPR029058">
    <property type="entry name" value="AB_hydrolase_fold"/>
</dbReference>